<dbReference type="Proteomes" id="UP000285190">
    <property type="component" value="Unassembled WGS sequence"/>
</dbReference>
<dbReference type="AlphaFoldDB" id="A0A418X1F3"/>
<dbReference type="RefSeq" id="WP_119738690.1">
    <property type="nucleotide sequence ID" value="NZ_QYUN01000002.1"/>
</dbReference>
<name>A0A418X1F3_9BURK</name>
<dbReference type="EMBL" id="QYUN01000002">
    <property type="protein sequence ID" value="RJG06266.1"/>
    <property type="molecule type" value="Genomic_DNA"/>
</dbReference>
<keyword evidence="2" id="KW-1185">Reference proteome</keyword>
<organism evidence="1 2">
    <name type="scientific">Noviherbaspirillum cavernae</name>
    <dbReference type="NCBI Taxonomy" id="2320862"/>
    <lineage>
        <taxon>Bacteria</taxon>
        <taxon>Pseudomonadati</taxon>
        <taxon>Pseudomonadota</taxon>
        <taxon>Betaproteobacteria</taxon>
        <taxon>Burkholderiales</taxon>
        <taxon>Oxalobacteraceae</taxon>
        <taxon>Noviherbaspirillum</taxon>
    </lineage>
</organism>
<sequence>MKKPKSTAPNTFLERVVEREESRHAGRRKEIKQMRSALVMAEPTIRSLEAQGLRIATESNWLSTCDRVLIIELVAAAGFNNPKLYNALVDLGFKEVKRYEHASFATAHLKKSRLTLSVSIPPNYQYAPQQGAA</sequence>
<gene>
    <name evidence="1" type="ORF">D3870_09800</name>
</gene>
<evidence type="ECO:0000313" key="2">
    <source>
        <dbReference type="Proteomes" id="UP000285190"/>
    </source>
</evidence>
<comment type="caution">
    <text evidence="1">The sequence shown here is derived from an EMBL/GenBank/DDBJ whole genome shotgun (WGS) entry which is preliminary data.</text>
</comment>
<accession>A0A418X1F3</accession>
<evidence type="ECO:0000313" key="1">
    <source>
        <dbReference type="EMBL" id="RJG06266.1"/>
    </source>
</evidence>
<protein>
    <submittedName>
        <fullName evidence="1">Uncharacterized protein</fullName>
    </submittedName>
</protein>
<reference evidence="1 2" key="1">
    <citation type="submission" date="2018-09" db="EMBL/GenBank/DDBJ databases">
        <authorList>
            <person name="Zhu H."/>
        </authorList>
    </citation>
    <scope>NUCLEOTIDE SEQUENCE [LARGE SCALE GENOMIC DNA]</scope>
    <source>
        <strain evidence="1 2">K2R10-39</strain>
    </source>
</reference>
<proteinExistence type="predicted"/>